<dbReference type="SUPFAM" id="SSF53756">
    <property type="entry name" value="UDP-Glycosyltransferase/glycogen phosphorylase"/>
    <property type="match status" value="1"/>
</dbReference>
<dbReference type="InterPro" id="IPR050194">
    <property type="entry name" value="Glycosyltransferase_grp1"/>
</dbReference>
<keyword evidence="5" id="KW-1185">Reference proteome</keyword>
<feature type="domain" description="Glycosyl transferase family 1" evidence="3">
    <location>
        <begin position="196"/>
        <end position="282"/>
    </location>
</feature>
<proteinExistence type="predicted"/>
<reference evidence="5" key="1">
    <citation type="journal article" date="2019" name="Int. J. Syst. Evol. Microbiol.">
        <title>The Global Catalogue of Microorganisms (GCM) 10K type strain sequencing project: providing services to taxonomists for standard genome sequencing and annotation.</title>
        <authorList>
            <consortium name="The Broad Institute Genomics Platform"/>
            <consortium name="The Broad Institute Genome Sequencing Center for Infectious Disease"/>
            <person name="Wu L."/>
            <person name="Ma J."/>
        </authorList>
    </citation>
    <scope>NUCLEOTIDE SEQUENCE [LARGE SCALE GENOMIC DNA]</scope>
    <source>
        <strain evidence="5">CGMCC 4.7181</strain>
    </source>
</reference>
<evidence type="ECO:0000256" key="1">
    <source>
        <dbReference type="ARBA" id="ARBA00021292"/>
    </source>
</evidence>
<name>A0ABQ2N361_9MICO</name>
<dbReference type="PANTHER" id="PTHR45947">
    <property type="entry name" value="SULFOQUINOVOSYL TRANSFERASE SQD2"/>
    <property type="match status" value="1"/>
</dbReference>
<dbReference type="InterPro" id="IPR001296">
    <property type="entry name" value="Glyco_trans_1"/>
</dbReference>
<dbReference type="PANTHER" id="PTHR45947:SF3">
    <property type="entry name" value="SULFOQUINOVOSYL TRANSFERASE SQD2"/>
    <property type="match status" value="1"/>
</dbReference>
<gene>
    <name evidence="4" type="ORF">GCM10010910_27110</name>
</gene>
<sequence length="319" mass="34724">MRILVWYVHGGWMNAFTRIGHECVVPAEQTPPGATGVVRVPEAELAEAGIDVVVLQRTGELAEAERLLGRHLGRDVPAIFVEHNTPQRSPVAQRHFLADQDEITVVHVTHFNALVWDTGRAPSRVIEHGVPDPGALYTGELPSFGVVVNEPVRRGRVVGTDLLPRFAERAPIDVFGIGTELLEGGDAPIRACGDLRTDRLHAELARRRVYMHPFRWTSLGLSLIEAMSLAMPVVALATTEVPRAVPPEAGTVSTNVDELAAAAELLLHDPERARVQGAAARQFAQARYGMDRFARDWGELLADARRAPSSSSGSAPKLH</sequence>
<dbReference type="RefSeq" id="WP_188702773.1">
    <property type="nucleotide sequence ID" value="NZ_BMMQ01000010.1"/>
</dbReference>
<keyword evidence="2 4" id="KW-0808">Transferase</keyword>
<comment type="caution">
    <text evidence="4">The sequence shown here is derived from an EMBL/GenBank/DDBJ whole genome shotgun (WGS) entry which is preliminary data.</text>
</comment>
<dbReference type="EMBL" id="BMMQ01000010">
    <property type="protein sequence ID" value="GGO66813.1"/>
    <property type="molecule type" value="Genomic_DNA"/>
</dbReference>
<dbReference type="Gene3D" id="3.40.50.2000">
    <property type="entry name" value="Glycogen Phosphorylase B"/>
    <property type="match status" value="1"/>
</dbReference>
<evidence type="ECO:0000313" key="4">
    <source>
        <dbReference type="EMBL" id="GGO66813.1"/>
    </source>
</evidence>
<accession>A0ABQ2N361</accession>
<protein>
    <recommendedName>
        <fullName evidence="1">D-inositol 3-phosphate glycosyltransferase</fullName>
    </recommendedName>
</protein>
<dbReference type="GO" id="GO:0016740">
    <property type="term" value="F:transferase activity"/>
    <property type="evidence" value="ECO:0007669"/>
    <property type="project" value="UniProtKB-KW"/>
</dbReference>
<evidence type="ECO:0000256" key="2">
    <source>
        <dbReference type="ARBA" id="ARBA00022679"/>
    </source>
</evidence>
<dbReference type="Pfam" id="PF00534">
    <property type="entry name" value="Glycos_transf_1"/>
    <property type="match status" value="1"/>
</dbReference>
<evidence type="ECO:0000259" key="3">
    <source>
        <dbReference type="Pfam" id="PF00534"/>
    </source>
</evidence>
<organism evidence="4 5">
    <name type="scientific">Microbacterium nanhaiense</name>
    <dbReference type="NCBI Taxonomy" id="1301026"/>
    <lineage>
        <taxon>Bacteria</taxon>
        <taxon>Bacillati</taxon>
        <taxon>Actinomycetota</taxon>
        <taxon>Actinomycetes</taxon>
        <taxon>Micrococcales</taxon>
        <taxon>Microbacteriaceae</taxon>
        <taxon>Microbacterium</taxon>
    </lineage>
</organism>
<dbReference type="Proteomes" id="UP000638043">
    <property type="component" value="Unassembled WGS sequence"/>
</dbReference>
<evidence type="ECO:0000313" key="5">
    <source>
        <dbReference type="Proteomes" id="UP000638043"/>
    </source>
</evidence>